<evidence type="ECO:0000256" key="4">
    <source>
        <dbReference type="ARBA" id="ARBA00022723"/>
    </source>
</evidence>
<dbReference type="FunFam" id="3.40.50.1000:FF:000172">
    <property type="entry name" value="Phospholipid-transporting ATPase"/>
    <property type="match status" value="1"/>
</dbReference>
<dbReference type="Gene3D" id="3.40.50.1000">
    <property type="entry name" value="HAD superfamily/HAD-like"/>
    <property type="match status" value="1"/>
</dbReference>
<organism evidence="20 21">
    <name type="scientific">Polychaeton citri CBS 116435</name>
    <dbReference type="NCBI Taxonomy" id="1314669"/>
    <lineage>
        <taxon>Eukaryota</taxon>
        <taxon>Fungi</taxon>
        <taxon>Dikarya</taxon>
        <taxon>Ascomycota</taxon>
        <taxon>Pezizomycotina</taxon>
        <taxon>Dothideomycetes</taxon>
        <taxon>Dothideomycetidae</taxon>
        <taxon>Capnodiales</taxon>
        <taxon>Capnodiaceae</taxon>
        <taxon>Polychaeton</taxon>
    </lineage>
</organism>
<feature type="region of interest" description="Disordered" evidence="17">
    <location>
        <begin position="1562"/>
        <end position="1581"/>
    </location>
</feature>
<dbReference type="GO" id="GO:0005524">
    <property type="term" value="F:ATP binding"/>
    <property type="evidence" value="ECO:0007669"/>
    <property type="project" value="UniProtKB-UniRule"/>
</dbReference>
<dbReference type="SUPFAM" id="SSF81665">
    <property type="entry name" value="Calcium ATPase, transmembrane domain M"/>
    <property type="match status" value="1"/>
</dbReference>
<dbReference type="InterPro" id="IPR032631">
    <property type="entry name" value="P-type_ATPase_N"/>
</dbReference>
<dbReference type="GO" id="GO:0032456">
    <property type="term" value="P:endocytic recycling"/>
    <property type="evidence" value="ECO:0007669"/>
    <property type="project" value="TreeGrafter"/>
</dbReference>
<comment type="similarity">
    <text evidence="2 16">Belongs to the cation transport ATPase (P-type) (TC 3.A.3) family. Type IV subfamily.</text>
</comment>
<feature type="binding site" evidence="14">
    <location>
        <position position="643"/>
    </location>
    <ligand>
        <name>ATP</name>
        <dbReference type="ChEBI" id="CHEBI:30616"/>
    </ligand>
</feature>
<name>A0A9P4UKB9_9PEZI</name>
<accession>A0A9P4UKB9</accession>
<feature type="compositionally biased region" description="Basic and acidic residues" evidence="17">
    <location>
        <begin position="35"/>
        <end position="45"/>
    </location>
</feature>
<dbReference type="GO" id="GO:0016887">
    <property type="term" value="F:ATP hydrolysis activity"/>
    <property type="evidence" value="ECO:0007669"/>
    <property type="project" value="InterPro"/>
</dbReference>
<feature type="region of interest" description="Disordered" evidence="17">
    <location>
        <begin position="126"/>
        <end position="170"/>
    </location>
</feature>
<feature type="binding site" evidence="15">
    <location>
        <position position="1230"/>
    </location>
    <ligand>
        <name>Mg(2+)</name>
        <dbReference type="ChEBI" id="CHEBI:18420"/>
    </ligand>
</feature>
<dbReference type="PRINTS" id="PR00119">
    <property type="entry name" value="CATATPASE"/>
</dbReference>
<evidence type="ECO:0000256" key="10">
    <source>
        <dbReference type="ARBA" id="ARBA00023136"/>
    </source>
</evidence>
<feature type="transmembrane region" description="Helical" evidence="16">
    <location>
        <begin position="529"/>
        <end position="555"/>
    </location>
</feature>
<evidence type="ECO:0000256" key="7">
    <source>
        <dbReference type="ARBA" id="ARBA00022842"/>
    </source>
</evidence>
<feature type="transmembrane region" description="Helical" evidence="16">
    <location>
        <begin position="308"/>
        <end position="327"/>
    </location>
</feature>
<evidence type="ECO:0000313" key="20">
    <source>
        <dbReference type="EMBL" id="KAF2718872.1"/>
    </source>
</evidence>
<feature type="transmembrane region" description="Helical" evidence="16">
    <location>
        <begin position="1428"/>
        <end position="1452"/>
    </location>
</feature>
<keyword evidence="6 14" id="KW-0067">ATP-binding</keyword>
<feature type="binding site" evidence="14">
    <location>
        <position position="1205"/>
    </location>
    <ligand>
        <name>ATP</name>
        <dbReference type="ChEBI" id="CHEBI:30616"/>
    </ligand>
</feature>
<keyword evidence="3 16" id="KW-0812">Transmembrane</keyword>
<comment type="catalytic activity">
    <reaction evidence="12">
        <text>a 1,2-diacyl-sn-glycero-3-phosphoethanolamine(out) + ATP + H2O = a 1,2-diacyl-sn-glycero-3-phosphoethanolamine(in) + ADP + phosphate + H(+)</text>
        <dbReference type="Rhea" id="RHEA:66132"/>
        <dbReference type="ChEBI" id="CHEBI:15377"/>
        <dbReference type="ChEBI" id="CHEBI:15378"/>
        <dbReference type="ChEBI" id="CHEBI:30616"/>
        <dbReference type="ChEBI" id="CHEBI:43474"/>
        <dbReference type="ChEBI" id="CHEBI:64612"/>
        <dbReference type="ChEBI" id="CHEBI:456216"/>
    </reaction>
    <physiologicalReaction direction="left-to-right" evidence="12">
        <dbReference type="Rhea" id="RHEA:66133"/>
    </physiologicalReaction>
</comment>
<dbReference type="InterPro" id="IPR001757">
    <property type="entry name" value="P_typ_ATPase"/>
</dbReference>
<evidence type="ECO:0000256" key="12">
    <source>
        <dbReference type="ARBA" id="ARBA00049128"/>
    </source>
</evidence>
<evidence type="ECO:0000259" key="19">
    <source>
        <dbReference type="Pfam" id="PF16212"/>
    </source>
</evidence>
<feature type="binding site" evidence="14">
    <location>
        <position position="641"/>
    </location>
    <ligand>
        <name>ATP</name>
        <dbReference type="ChEBI" id="CHEBI:30616"/>
    </ligand>
</feature>
<dbReference type="InterPro" id="IPR008250">
    <property type="entry name" value="ATPase_P-typ_transduc_dom_A_sf"/>
</dbReference>
<comment type="catalytic activity">
    <reaction evidence="11 16">
        <text>ATP + H2O + phospholipidSide 1 = ADP + phosphate + phospholipidSide 2.</text>
        <dbReference type="EC" id="7.6.2.1"/>
    </reaction>
</comment>
<evidence type="ECO:0000259" key="18">
    <source>
        <dbReference type="Pfam" id="PF16209"/>
    </source>
</evidence>
<gene>
    <name evidence="20" type="ORF">K431DRAFT_229745</name>
</gene>
<dbReference type="FunFam" id="3.40.1110.10:FF:000090">
    <property type="entry name" value="Phospholipid-transporting ATPase"/>
    <property type="match status" value="1"/>
</dbReference>
<feature type="transmembrane region" description="Helical" evidence="16">
    <location>
        <begin position="1363"/>
        <end position="1387"/>
    </location>
</feature>
<dbReference type="PANTHER" id="PTHR24092:SF174">
    <property type="entry name" value="PHOSPHOLIPID-TRANSPORTING ATPASE DNF3-RELATED"/>
    <property type="match status" value="1"/>
</dbReference>
<feature type="region of interest" description="Disordered" evidence="17">
    <location>
        <begin position="1"/>
        <end position="109"/>
    </location>
</feature>
<dbReference type="GO" id="GO:0000287">
    <property type="term" value="F:magnesium ion binding"/>
    <property type="evidence" value="ECO:0007669"/>
    <property type="project" value="UniProtKB-UniRule"/>
</dbReference>
<dbReference type="NCBIfam" id="TIGR01494">
    <property type="entry name" value="ATPase_P-type"/>
    <property type="match status" value="1"/>
</dbReference>
<dbReference type="Pfam" id="PF00702">
    <property type="entry name" value="Hydrolase"/>
    <property type="match status" value="1"/>
</dbReference>
<comment type="cofactor">
    <cofactor evidence="15">
        <name>Mg(2+)</name>
        <dbReference type="ChEBI" id="CHEBI:18420"/>
    </cofactor>
</comment>
<evidence type="ECO:0000256" key="3">
    <source>
        <dbReference type="ARBA" id="ARBA00022692"/>
    </source>
</evidence>
<evidence type="ECO:0000256" key="11">
    <source>
        <dbReference type="ARBA" id="ARBA00034036"/>
    </source>
</evidence>
<keyword evidence="8 16" id="KW-1278">Translocase</keyword>
<dbReference type="InterPro" id="IPR023298">
    <property type="entry name" value="ATPase_P-typ_TM_dom_sf"/>
</dbReference>
<feature type="binding site" evidence="14">
    <location>
        <position position="845"/>
    </location>
    <ligand>
        <name>ATP</name>
        <dbReference type="ChEBI" id="CHEBI:30616"/>
    </ligand>
</feature>
<evidence type="ECO:0000256" key="6">
    <source>
        <dbReference type="ARBA" id="ARBA00022840"/>
    </source>
</evidence>
<dbReference type="GO" id="GO:0045332">
    <property type="term" value="P:phospholipid translocation"/>
    <property type="evidence" value="ECO:0007669"/>
    <property type="project" value="TreeGrafter"/>
</dbReference>
<evidence type="ECO:0000313" key="21">
    <source>
        <dbReference type="Proteomes" id="UP000799441"/>
    </source>
</evidence>
<feature type="domain" description="P-type ATPase N-terminal" evidence="18">
    <location>
        <begin position="254"/>
        <end position="311"/>
    </location>
</feature>
<feature type="binding site" evidence="14">
    <location>
        <position position="1229"/>
    </location>
    <ligand>
        <name>ATP</name>
        <dbReference type="ChEBI" id="CHEBI:30616"/>
    </ligand>
</feature>
<dbReference type="PROSITE" id="PS00154">
    <property type="entry name" value="ATPASE_E1_E2"/>
    <property type="match status" value="1"/>
</dbReference>
<dbReference type="EMBL" id="MU003818">
    <property type="protein sequence ID" value="KAF2718872.1"/>
    <property type="molecule type" value="Genomic_DNA"/>
</dbReference>
<evidence type="ECO:0000256" key="8">
    <source>
        <dbReference type="ARBA" id="ARBA00022967"/>
    </source>
</evidence>
<dbReference type="Pfam" id="PF13246">
    <property type="entry name" value="Cation_ATPase"/>
    <property type="match status" value="1"/>
</dbReference>
<keyword evidence="5 14" id="KW-0547">Nucleotide-binding</keyword>
<dbReference type="Gene3D" id="2.70.150.10">
    <property type="entry name" value="Calcium-transporting ATPase, cytoplasmic transduction domain A"/>
    <property type="match status" value="1"/>
</dbReference>
<sequence length="1628" mass="183169">MTSLSRQSVDHGQRVRFSVDEDRSRSTGARHKKRNSDEIAEHKDGLEEEDGEQNKGHSLSIDTRVASILGKPAVKSPVSVVSPGSPPAPGPLRSQTMPARRASRNRGLSLRSSLFNRNLLQRSTSDDWVEMQGVSSNNERPATGGHGKKGSQPSIQVTSVSAPYDDDDDSVDATFRRGRIRLPDKGIRGAAVLPNYQEWMQRQAHRHLPVKRIRETYSKARKFLFRIKEIPPSKDGRHIMSDPSRKKALIDERTNKPYTENWIRSTRYSAWNFVPRQLLAQFSKLANFYFLCVAILQMIPGLSTTGTYTTIVPLLFFVSISIAKEGYDDLRRYRLDKAENRREANVMHAYRPIGGTDTHNTNDTASERLVDGQGLIHWAPVKWQSIQVGDVIKLERDQPCPADLVLLHSNGPNGIAYVETMALDGETNLKPKQAPPNLARTVQGASDIASRKPEFVVEDPNLDLYNFEGKVTMDGETAPVTNNEVLYRGSILRNTPTAIGMVIYSGEECKIRMNANKNPRIKAPALQSVVNKIVVVIVIFVIALALFNTIAYQIWANTTEDKLWYLTNASVGFGPVLTSFIIMFNTMIPLSLYVSMEIIKLAQMVLLNDIDMYDEVSNTPFEPRTSTINEELGQISYVFSDKTGTLTENIMRFRKLSVAGTAWLHDVDLPSAPEQMLVHKKRNPKKHKSKGKKPMRDIARLSLSAAATQHATDGGTDFDADIPRTSTSQWHSSARPHKAQPELPTSEMIRYIQRQPRTVFARKARMLILSMAVCHTCLPERGEGSEEVNFQASSPDELALVEAAKELGFLAFDREVSTLTLKLYPHGLEGEPLFERYDILDIIEFSSKRKRMSVVVRFPDGRICVLCKGADSVIMQRLRLSTFANERMNEIEKRANARKSIEAQHALTRKSAQIERSGSVGSFPRTSVALSRNSVSRPSVGRLAPIRDEVDSWLNEREREVDASPQDDSAYTPRPSAQLARASMAHSERRSSASSAWQDEELVEESLAMDEHAVVERCLQHINDFATEGLRTLLFGFRFLEEEEYKSWKKIYHDATTSLVDRQLLIERAGEIVEQRLELSGATAIEDKLQQGVPETIDKLRRADIKMWMLTGDKRETAINIGHSCRLIKDYSSVTILDEEVGDVEQNIAATVIDINRGGVAHSVVVVDGQTLATIETDEYLHMLFLDLAVIADSVVCCRASPSQKAGLVNSIRKKVKKSVTLAIGDGANDIAMIQEAHVGIGITGKEGLQAARTSDYSVAQFRFLTKLLLVHGRWNYLRTAKYTVATFWKEMFFYLTQALYQRWNGYTGTSLYESWSLSMFNTLFTSLPVIFLGIFEKDLLSSTLIAVPELYSKGQRNGAFNFWIFLAWMFMASAEAMITYFTMFTLYGDIHFTKDNGLFAMGDLTFTVCITIIAFKLQFTEIHNKSVMAAVSIFASVGGWYLWNLILSQTYSDNTTYNVLGGFTQRFGANILWWLVVILACSSCMLLEVVVRSVKAAFFPTDVEAFQTLEKDLAIRKRFEEASALFLQAGWHHGSKKSSLELLREEETQQKREQEVADLLQRPRTMEDSHRSPRKSSVVVETQETPIIMDEEVGPGGTRRSIDIQEMLSRRYGNVRQGSLTPMPRHE</sequence>
<reference evidence="20" key="1">
    <citation type="journal article" date="2020" name="Stud. Mycol.">
        <title>101 Dothideomycetes genomes: a test case for predicting lifestyles and emergence of pathogens.</title>
        <authorList>
            <person name="Haridas S."/>
            <person name="Albert R."/>
            <person name="Binder M."/>
            <person name="Bloem J."/>
            <person name="Labutti K."/>
            <person name="Salamov A."/>
            <person name="Andreopoulos B."/>
            <person name="Baker S."/>
            <person name="Barry K."/>
            <person name="Bills G."/>
            <person name="Bluhm B."/>
            <person name="Cannon C."/>
            <person name="Castanera R."/>
            <person name="Culley D."/>
            <person name="Daum C."/>
            <person name="Ezra D."/>
            <person name="Gonzalez J."/>
            <person name="Henrissat B."/>
            <person name="Kuo A."/>
            <person name="Liang C."/>
            <person name="Lipzen A."/>
            <person name="Lutzoni F."/>
            <person name="Magnuson J."/>
            <person name="Mondo S."/>
            <person name="Nolan M."/>
            <person name="Ohm R."/>
            <person name="Pangilinan J."/>
            <person name="Park H.-J."/>
            <person name="Ramirez L."/>
            <person name="Alfaro M."/>
            <person name="Sun H."/>
            <person name="Tritt A."/>
            <person name="Yoshinaga Y."/>
            <person name="Zwiers L.-H."/>
            <person name="Turgeon B."/>
            <person name="Goodwin S."/>
            <person name="Spatafora J."/>
            <person name="Crous P."/>
            <person name="Grigoriev I."/>
        </authorList>
    </citation>
    <scope>NUCLEOTIDE SEQUENCE</scope>
    <source>
        <strain evidence="20">CBS 116435</strain>
    </source>
</reference>
<feature type="binding site" evidence="14">
    <location>
        <position position="1230"/>
    </location>
    <ligand>
        <name>ATP</name>
        <dbReference type="ChEBI" id="CHEBI:30616"/>
    </ligand>
</feature>
<dbReference type="EC" id="7.6.2.1" evidence="16"/>
<dbReference type="OrthoDB" id="377733at2759"/>
<dbReference type="GO" id="GO:0140326">
    <property type="term" value="F:ATPase-coupled intramembrane lipid transporter activity"/>
    <property type="evidence" value="ECO:0007669"/>
    <property type="project" value="UniProtKB-EC"/>
</dbReference>
<evidence type="ECO:0000256" key="13">
    <source>
        <dbReference type="PIRSR" id="PIRSR606539-1"/>
    </source>
</evidence>
<feature type="binding site" evidence="14">
    <location>
        <position position="868"/>
    </location>
    <ligand>
        <name>ATP</name>
        <dbReference type="ChEBI" id="CHEBI:30616"/>
    </ligand>
</feature>
<feature type="binding site" evidence="14">
    <location>
        <position position="1112"/>
    </location>
    <ligand>
        <name>ATP</name>
        <dbReference type="ChEBI" id="CHEBI:30616"/>
    </ligand>
</feature>
<dbReference type="Pfam" id="PF16209">
    <property type="entry name" value="PhoLip_ATPase_N"/>
    <property type="match status" value="1"/>
</dbReference>
<comment type="subcellular location">
    <subcellularLocation>
        <location evidence="1 16">Membrane</location>
        <topology evidence="1 16">Multi-pass membrane protein</topology>
    </subcellularLocation>
</comment>
<evidence type="ECO:0000256" key="15">
    <source>
        <dbReference type="PIRSR" id="PIRSR606539-3"/>
    </source>
</evidence>
<dbReference type="NCBIfam" id="TIGR01652">
    <property type="entry name" value="ATPase-Plipid"/>
    <property type="match status" value="2"/>
</dbReference>
<feature type="binding site" evidence="15">
    <location>
        <position position="1226"/>
    </location>
    <ligand>
        <name>Mg(2+)</name>
        <dbReference type="ChEBI" id="CHEBI:18420"/>
    </ligand>
</feature>
<evidence type="ECO:0000256" key="1">
    <source>
        <dbReference type="ARBA" id="ARBA00004141"/>
    </source>
</evidence>
<proteinExistence type="inferred from homology"/>
<feature type="binding site" evidence="14">
    <location>
        <position position="1113"/>
    </location>
    <ligand>
        <name>ATP</name>
        <dbReference type="ChEBI" id="CHEBI:30616"/>
    </ligand>
</feature>
<feature type="binding site" evidence="14">
    <location>
        <position position="1111"/>
    </location>
    <ligand>
        <name>ATP</name>
        <dbReference type="ChEBI" id="CHEBI:30616"/>
    </ligand>
</feature>
<feature type="binding site" evidence="15">
    <location>
        <position position="641"/>
    </location>
    <ligand>
        <name>Mg(2+)</name>
        <dbReference type="ChEBI" id="CHEBI:18420"/>
    </ligand>
</feature>
<keyword evidence="21" id="KW-1185">Reference proteome</keyword>
<feature type="binding site" evidence="14">
    <location>
        <position position="642"/>
    </location>
    <ligand>
        <name>ATP</name>
        <dbReference type="ChEBI" id="CHEBI:30616"/>
    </ligand>
</feature>
<feature type="binding site" evidence="14">
    <location>
        <position position="797"/>
    </location>
    <ligand>
        <name>ATP</name>
        <dbReference type="ChEBI" id="CHEBI:30616"/>
    </ligand>
</feature>
<dbReference type="GO" id="GO:0005886">
    <property type="term" value="C:plasma membrane"/>
    <property type="evidence" value="ECO:0007669"/>
    <property type="project" value="TreeGrafter"/>
</dbReference>
<feature type="compositionally biased region" description="Basic and acidic residues" evidence="17">
    <location>
        <begin position="8"/>
        <end position="25"/>
    </location>
</feature>
<dbReference type="InterPro" id="IPR032630">
    <property type="entry name" value="P_typ_ATPase_c"/>
</dbReference>
<feature type="binding site" evidence="15">
    <location>
        <position position="643"/>
    </location>
    <ligand>
        <name>Mg(2+)</name>
        <dbReference type="ChEBI" id="CHEBI:18420"/>
    </ligand>
</feature>
<dbReference type="SUPFAM" id="SSF56784">
    <property type="entry name" value="HAD-like"/>
    <property type="match status" value="1"/>
</dbReference>
<feature type="compositionally biased region" description="Polar residues" evidence="17">
    <location>
        <begin position="151"/>
        <end position="161"/>
    </location>
</feature>
<protein>
    <recommendedName>
        <fullName evidence="16">Phospholipid-transporting ATPase</fullName>
        <ecNumber evidence="16">7.6.2.1</ecNumber>
    </recommendedName>
</protein>
<dbReference type="GO" id="GO:0006892">
    <property type="term" value="P:post-Golgi vesicle-mediated transport"/>
    <property type="evidence" value="ECO:0007669"/>
    <property type="project" value="TreeGrafter"/>
</dbReference>
<feature type="transmembrane region" description="Helical" evidence="16">
    <location>
        <begin position="575"/>
        <end position="594"/>
    </location>
</feature>
<evidence type="ECO:0000256" key="17">
    <source>
        <dbReference type="SAM" id="MobiDB-lite"/>
    </source>
</evidence>
<dbReference type="Gene3D" id="3.40.1110.10">
    <property type="entry name" value="Calcium-transporting ATPase, cytoplasmic domain N"/>
    <property type="match status" value="1"/>
</dbReference>
<dbReference type="InterPro" id="IPR006539">
    <property type="entry name" value="P-type_ATPase_IV"/>
</dbReference>
<evidence type="ECO:0000256" key="5">
    <source>
        <dbReference type="ARBA" id="ARBA00022741"/>
    </source>
</evidence>
<feature type="domain" description="P-type ATPase C-terminal" evidence="19">
    <location>
        <begin position="1252"/>
        <end position="1502"/>
    </location>
</feature>
<keyword evidence="4 15" id="KW-0479">Metal-binding</keyword>
<feature type="transmembrane region" description="Helical" evidence="16">
    <location>
        <begin position="1472"/>
        <end position="1492"/>
    </location>
</feature>
<keyword evidence="10 16" id="KW-0472">Membrane</keyword>
<dbReference type="Proteomes" id="UP000799441">
    <property type="component" value="Unassembled WGS sequence"/>
</dbReference>
<dbReference type="Pfam" id="PF16212">
    <property type="entry name" value="PhoLip_ATPase_C"/>
    <property type="match status" value="1"/>
</dbReference>
<keyword evidence="9 16" id="KW-1133">Transmembrane helix</keyword>
<feature type="binding site" evidence="14">
    <location>
        <position position="1031"/>
    </location>
    <ligand>
        <name>ATP</name>
        <dbReference type="ChEBI" id="CHEBI:30616"/>
    </ligand>
</feature>
<dbReference type="InterPro" id="IPR023299">
    <property type="entry name" value="ATPase_P-typ_cyto_dom_N"/>
</dbReference>
<dbReference type="PANTHER" id="PTHR24092">
    <property type="entry name" value="PROBABLE PHOSPHOLIPID-TRANSPORTING ATPASE"/>
    <property type="match status" value="1"/>
</dbReference>
<evidence type="ECO:0000256" key="14">
    <source>
        <dbReference type="PIRSR" id="PIRSR606539-2"/>
    </source>
</evidence>
<dbReference type="InterPro" id="IPR018303">
    <property type="entry name" value="ATPase_P-typ_P_site"/>
</dbReference>
<feature type="region of interest" description="Disordered" evidence="17">
    <location>
        <begin position="957"/>
        <end position="997"/>
    </location>
</feature>
<evidence type="ECO:0000256" key="2">
    <source>
        <dbReference type="ARBA" id="ARBA00008109"/>
    </source>
</evidence>
<feature type="active site" description="4-aspartylphosphate intermediate" evidence="13">
    <location>
        <position position="641"/>
    </location>
</feature>
<dbReference type="InterPro" id="IPR036412">
    <property type="entry name" value="HAD-like_sf"/>
</dbReference>
<feature type="compositionally biased region" description="Low complexity" evidence="17">
    <location>
        <begin position="71"/>
        <end position="83"/>
    </location>
</feature>
<comment type="caution">
    <text evidence="20">The sequence shown here is derived from an EMBL/GenBank/DDBJ whole genome shotgun (WGS) entry which is preliminary data.</text>
</comment>
<feature type="transmembrane region" description="Helical" evidence="16">
    <location>
        <begin position="1399"/>
        <end position="1416"/>
    </location>
</feature>
<dbReference type="InterPro" id="IPR023214">
    <property type="entry name" value="HAD_sf"/>
</dbReference>
<dbReference type="GO" id="GO:0005802">
    <property type="term" value="C:trans-Golgi network"/>
    <property type="evidence" value="ECO:0007669"/>
    <property type="project" value="TreeGrafter"/>
</dbReference>
<dbReference type="SUPFAM" id="SSF81653">
    <property type="entry name" value="Calcium ATPase, transduction domain A"/>
    <property type="match status" value="1"/>
</dbReference>
<dbReference type="SUPFAM" id="SSF81660">
    <property type="entry name" value="Metal cation-transporting ATPase, ATP-binding domain N"/>
    <property type="match status" value="1"/>
</dbReference>
<evidence type="ECO:0000256" key="9">
    <source>
        <dbReference type="ARBA" id="ARBA00022989"/>
    </source>
</evidence>
<feature type="binding site" evidence="14">
    <location>
        <position position="1199"/>
    </location>
    <ligand>
        <name>ATP</name>
        <dbReference type="ChEBI" id="CHEBI:30616"/>
    </ligand>
</feature>
<evidence type="ECO:0000256" key="16">
    <source>
        <dbReference type="RuleBase" id="RU362033"/>
    </source>
</evidence>
<keyword evidence="7 15" id="KW-0460">Magnesium</keyword>